<dbReference type="HOGENOM" id="CLU_127665_0_0_6"/>
<dbReference type="AlphaFoldDB" id="A4B8Y0"/>
<gene>
    <name evidence="3" type="ORF">MED297_19377</name>
</gene>
<evidence type="ECO:0000313" key="4">
    <source>
        <dbReference type="Proteomes" id="UP000005953"/>
    </source>
</evidence>
<dbReference type="Proteomes" id="UP000005953">
    <property type="component" value="Unassembled WGS sequence"/>
</dbReference>
<sequence length="181" mass="19604">MTALVSSETKPGRRLWFFVLLWVATVFAALVALFYDQTVVFDDAGRVSGAYPNVAGYLAALQSQVSTGLPNDKAVIIRITEAGCPCNIGSSGHWQEMQQKYDDTLFIEQPLKSAPSSLQALIPATPMALYLDSQGQLLYAGPFSQGVLCNSNNSLVEAYVTGEIRQHYAPLDAAGCYCSLR</sequence>
<protein>
    <recommendedName>
        <fullName evidence="2">DUF6436 domain-containing protein</fullName>
    </recommendedName>
</protein>
<keyword evidence="1" id="KW-0472">Membrane</keyword>
<keyword evidence="1" id="KW-1133">Transmembrane helix</keyword>
<feature type="domain" description="DUF6436" evidence="2">
    <location>
        <begin position="60"/>
        <end position="179"/>
    </location>
</feature>
<reference evidence="3 4" key="1">
    <citation type="submission" date="2006-02" db="EMBL/GenBank/DDBJ databases">
        <authorList>
            <person name="Pinhassi J."/>
            <person name="Pedros-Alio C."/>
            <person name="Ferriera S."/>
            <person name="Johnson J."/>
            <person name="Kravitz S."/>
            <person name="Halpern A."/>
            <person name="Remington K."/>
            <person name="Beeson K."/>
            <person name="Tran B."/>
            <person name="Rogers Y.-H."/>
            <person name="Friedman R."/>
            <person name="Venter J.C."/>
        </authorList>
    </citation>
    <scope>NUCLEOTIDE SEQUENCE [LARGE SCALE GENOMIC DNA]</scope>
    <source>
        <strain evidence="3 4">MED297</strain>
    </source>
</reference>
<keyword evidence="1" id="KW-0812">Transmembrane</keyword>
<evidence type="ECO:0000256" key="1">
    <source>
        <dbReference type="SAM" id="Phobius"/>
    </source>
</evidence>
<dbReference type="STRING" id="314283.MED297_19377"/>
<dbReference type="InterPro" id="IPR045494">
    <property type="entry name" value="DUF6436"/>
</dbReference>
<name>A4B8Y0_9GAMM</name>
<evidence type="ECO:0000313" key="3">
    <source>
        <dbReference type="EMBL" id="EAR11081.1"/>
    </source>
</evidence>
<comment type="caution">
    <text evidence="3">The sequence shown here is derived from an EMBL/GenBank/DDBJ whole genome shotgun (WGS) entry which is preliminary data.</text>
</comment>
<dbReference type="OrthoDB" id="8897581at2"/>
<dbReference type="RefSeq" id="WP_008044477.1">
    <property type="nucleotide sequence ID" value="NZ_CH724151.1"/>
</dbReference>
<evidence type="ECO:0000259" key="2">
    <source>
        <dbReference type="Pfam" id="PF20029"/>
    </source>
</evidence>
<keyword evidence="4" id="KW-1185">Reference proteome</keyword>
<proteinExistence type="predicted"/>
<organism evidence="3 4">
    <name type="scientific">Reinekea blandensis MED297</name>
    <dbReference type="NCBI Taxonomy" id="314283"/>
    <lineage>
        <taxon>Bacteria</taxon>
        <taxon>Pseudomonadati</taxon>
        <taxon>Pseudomonadota</taxon>
        <taxon>Gammaproteobacteria</taxon>
        <taxon>Oceanospirillales</taxon>
        <taxon>Saccharospirillaceae</taxon>
        <taxon>Reinekea</taxon>
    </lineage>
</organism>
<accession>A4B8Y0</accession>
<feature type="transmembrane region" description="Helical" evidence="1">
    <location>
        <begin position="15"/>
        <end position="35"/>
    </location>
</feature>
<dbReference type="Pfam" id="PF20029">
    <property type="entry name" value="DUF6436"/>
    <property type="match status" value="1"/>
</dbReference>
<dbReference type="EMBL" id="AAOE01000001">
    <property type="protein sequence ID" value="EAR11081.1"/>
    <property type="molecule type" value="Genomic_DNA"/>
</dbReference>